<dbReference type="EMBL" id="LAZR01031558">
    <property type="protein sequence ID" value="KKL53401.1"/>
    <property type="molecule type" value="Genomic_DNA"/>
</dbReference>
<reference evidence="1" key="1">
    <citation type="journal article" date="2015" name="Nature">
        <title>Complex archaea that bridge the gap between prokaryotes and eukaryotes.</title>
        <authorList>
            <person name="Spang A."/>
            <person name="Saw J.H."/>
            <person name="Jorgensen S.L."/>
            <person name="Zaremba-Niedzwiedzka K."/>
            <person name="Martijn J."/>
            <person name="Lind A.E."/>
            <person name="van Eijk R."/>
            <person name="Schleper C."/>
            <person name="Guy L."/>
            <person name="Ettema T.J."/>
        </authorList>
    </citation>
    <scope>NUCLEOTIDE SEQUENCE</scope>
</reference>
<sequence>MKTCPYCKHAIKDNWYYCRNCNKPLIVNLEDGLERTLRFPYDESEYFHLDLEEEGQFYENIIIEDEEIDQKIKKIDGKKSLATVKIENISEAFLGFSTDESFIFFNLKSTLAQLGV</sequence>
<protein>
    <recommendedName>
        <fullName evidence="2">Zinc-ribbon domain-containing protein</fullName>
    </recommendedName>
</protein>
<evidence type="ECO:0000313" key="1">
    <source>
        <dbReference type="EMBL" id="KKL53401.1"/>
    </source>
</evidence>
<evidence type="ECO:0008006" key="2">
    <source>
        <dbReference type="Google" id="ProtNLM"/>
    </source>
</evidence>
<gene>
    <name evidence="1" type="ORF">LCGC14_2275800</name>
</gene>
<organism evidence="1">
    <name type="scientific">marine sediment metagenome</name>
    <dbReference type="NCBI Taxonomy" id="412755"/>
    <lineage>
        <taxon>unclassified sequences</taxon>
        <taxon>metagenomes</taxon>
        <taxon>ecological metagenomes</taxon>
    </lineage>
</organism>
<feature type="non-terminal residue" evidence="1">
    <location>
        <position position="116"/>
    </location>
</feature>
<name>A0A0F9DHU4_9ZZZZ</name>
<proteinExistence type="predicted"/>
<accession>A0A0F9DHU4</accession>
<dbReference type="AlphaFoldDB" id="A0A0F9DHU4"/>
<comment type="caution">
    <text evidence="1">The sequence shown here is derived from an EMBL/GenBank/DDBJ whole genome shotgun (WGS) entry which is preliminary data.</text>
</comment>